<dbReference type="SUPFAM" id="SSF69593">
    <property type="entry name" value="Glycerol-3-phosphate (1)-acyltransferase"/>
    <property type="match status" value="1"/>
</dbReference>
<dbReference type="InterPro" id="IPR002123">
    <property type="entry name" value="Plipid/glycerol_acylTrfase"/>
</dbReference>
<feature type="domain" description="Phospholipid/glycerol acyltransferase" evidence="7">
    <location>
        <begin position="86"/>
        <end position="198"/>
    </location>
</feature>
<evidence type="ECO:0000256" key="1">
    <source>
        <dbReference type="ARBA" id="ARBA00005189"/>
    </source>
</evidence>
<name>A0A1I6PC07_9PSEU</name>
<organism evidence="8 9">
    <name type="scientific">Saccharopolyspora flava</name>
    <dbReference type="NCBI Taxonomy" id="95161"/>
    <lineage>
        <taxon>Bacteria</taxon>
        <taxon>Bacillati</taxon>
        <taxon>Actinomycetota</taxon>
        <taxon>Actinomycetes</taxon>
        <taxon>Pseudonocardiales</taxon>
        <taxon>Pseudonocardiaceae</taxon>
        <taxon>Saccharopolyspora</taxon>
    </lineage>
</organism>
<evidence type="ECO:0000256" key="4">
    <source>
        <dbReference type="ARBA" id="ARBA00023098"/>
    </source>
</evidence>
<keyword evidence="6" id="KW-0812">Transmembrane</keyword>
<comment type="pathway">
    <text evidence="1">Lipid metabolism.</text>
</comment>
<dbReference type="PANTHER" id="PTHR10434:SF64">
    <property type="entry name" value="1-ACYL-SN-GLYCEROL-3-PHOSPHATE ACYLTRANSFERASE-RELATED"/>
    <property type="match status" value="1"/>
</dbReference>
<keyword evidence="2" id="KW-0444">Lipid biosynthesis</keyword>
<dbReference type="GO" id="GO:0006654">
    <property type="term" value="P:phosphatidic acid biosynthetic process"/>
    <property type="evidence" value="ECO:0007669"/>
    <property type="project" value="TreeGrafter"/>
</dbReference>
<evidence type="ECO:0000256" key="6">
    <source>
        <dbReference type="SAM" id="Phobius"/>
    </source>
</evidence>
<feature type="transmembrane region" description="Helical" evidence="6">
    <location>
        <begin position="30"/>
        <end position="51"/>
    </location>
</feature>
<keyword evidence="3 8" id="KW-0808">Transferase</keyword>
<dbReference type="GO" id="GO:0003841">
    <property type="term" value="F:1-acylglycerol-3-phosphate O-acyltransferase activity"/>
    <property type="evidence" value="ECO:0007669"/>
    <property type="project" value="TreeGrafter"/>
</dbReference>
<dbReference type="RefSeq" id="WP_175547912.1">
    <property type="nucleotide sequence ID" value="NZ_FOZX01000001.1"/>
</dbReference>
<dbReference type="CDD" id="cd07989">
    <property type="entry name" value="LPLAT_AGPAT-like"/>
    <property type="match status" value="1"/>
</dbReference>
<evidence type="ECO:0000259" key="7">
    <source>
        <dbReference type="SMART" id="SM00563"/>
    </source>
</evidence>
<keyword evidence="5 8" id="KW-0012">Acyltransferase</keyword>
<evidence type="ECO:0000256" key="5">
    <source>
        <dbReference type="ARBA" id="ARBA00023315"/>
    </source>
</evidence>
<keyword evidence="6" id="KW-1133">Transmembrane helix</keyword>
<protein>
    <submittedName>
        <fullName evidence="8">1-acyl-sn-glycerol-3-phosphate acyltransferases</fullName>
    </submittedName>
</protein>
<dbReference type="Pfam" id="PF01553">
    <property type="entry name" value="Acyltransferase"/>
    <property type="match status" value="1"/>
</dbReference>
<keyword evidence="4" id="KW-0443">Lipid metabolism</keyword>
<evidence type="ECO:0000256" key="3">
    <source>
        <dbReference type="ARBA" id="ARBA00022679"/>
    </source>
</evidence>
<evidence type="ECO:0000256" key="2">
    <source>
        <dbReference type="ARBA" id="ARBA00022516"/>
    </source>
</evidence>
<proteinExistence type="predicted"/>
<dbReference type="Proteomes" id="UP000198852">
    <property type="component" value="Unassembled WGS sequence"/>
</dbReference>
<keyword evidence="6" id="KW-0472">Membrane</keyword>
<evidence type="ECO:0000313" key="8">
    <source>
        <dbReference type="EMBL" id="SFS37744.1"/>
    </source>
</evidence>
<reference evidence="9" key="1">
    <citation type="submission" date="2016-10" db="EMBL/GenBank/DDBJ databases">
        <authorList>
            <person name="Varghese N."/>
            <person name="Submissions S."/>
        </authorList>
    </citation>
    <scope>NUCLEOTIDE SEQUENCE [LARGE SCALE GENOMIC DNA]</scope>
    <source>
        <strain evidence="9">DSM 44771</strain>
    </source>
</reference>
<evidence type="ECO:0000313" key="9">
    <source>
        <dbReference type="Proteomes" id="UP000198852"/>
    </source>
</evidence>
<gene>
    <name evidence="8" type="ORF">SAMN05660874_00644</name>
</gene>
<dbReference type="AlphaFoldDB" id="A0A1I6PC07"/>
<dbReference type="PANTHER" id="PTHR10434">
    <property type="entry name" value="1-ACYL-SN-GLYCEROL-3-PHOSPHATE ACYLTRANSFERASE"/>
    <property type="match status" value="1"/>
</dbReference>
<sequence>MNHSWMPESPCGPECLPPRDPGTEVGRLRLALRIGITVGLLLIGSAMVLALPSSLRQRAVPKWFRMLLRGLGIRLEVDGTLKPGGGLVVCNHVSWLDVVALQVLTPMKMLAKVEVRSWPVLGSLAGRVGTVYIDRDRLSALPGAVATIADELRAGSVIGTFPEGTTWCGSASGKFRPAVFQAALDAGARMQPVAVRFRDGRGKLTTGAAFLGDTSLADSVFSVARMRGLVVEVVVLPELTGTDRKVLARQAQDAITGATGARRTHTEPAEALAA</sequence>
<dbReference type="SMART" id="SM00563">
    <property type="entry name" value="PlsC"/>
    <property type="match status" value="1"/>
</dbReference>
<accession>A0A1I6PC07</accession>
<dbReference type="STRING" id="95161.SAMN05660874_00644"/>
<keyword evidence="9" id="KW-1185">Reference proteome</keyword>
<dbReference type="EMBL" id="FOZX01000001">
    <property type="protein sequence ID" value="SFS37744.1"/>
    <property type="molecule type" value="Genomic_DNA"/>
</dbReference>